<comment type="caution">
    <text evidence="2">The sequence shown here is derived from an EMBL/GenBank/DDBJ whole genome shotgun (WGS) entry which is preliminary data.</text>
</comment>
<proteinExistence type="predicted"/>
<dbReference type="GO" id="GO:0003677">
    <property type="term" value="F:DNA binding"/>
    <property type="evidence" value="ECO:0007669"/>
    <property type="project" value="InterPro"/>
</dbReference>
<dbReference type="Proteomes" id="UP000241426">
    <property type="component" value="Unassembled WGS sequence"/>
</dbReference>
<organism evidence="2 3">
    <name type="scientific">Photobacterium kishitanii</name>
    <dbReference type="NCBI Taxonomy" id="318456"/>
    <lineage>
        <taxon>Bacteria</taxon>
        <taxon>Pseudomonadati</taxon>
        <taxon>Pseudomonadota</taxon>
        <taxon>Gammaproteobacteria</taxon>
        <taxon>Vibrionales</taxon>
        <taxon>Vibrionaceae</taxon>
        <taxon>Photobacterium</taxon>
    </lineage>
</organism>
<evidence type="ECO:0000313" key="3">
    <source>
        <dbReference type="Proteomes" id="UP000241426"/>
    </source>
</evidence>
<evidence type="ECO:0000259" key="1">
    <source>
        <dbReference type="Pfam" id="PF03374"/>
    </source>
</evidence>
<dbReference type="Pfam" id="PF03374">
    <property type="entry name" value="ANT"/>
    <property type="match status" value="1"/>
</dbReference>
<name>A0A2T3KJY6_9GAMM</name>
<reference evidence="2 3" key="1">
    <citation type="submission" date="2018-01" db="EMBL/GenBank/DDBJ databases">
        <title>Whole genome sequencing of Histamine producing bacteria.</title>
        <authorList>
            <person name="Butler K."/>
        </authorList>
    </citation>
    <scope>NUCLEOTIDE SEQUENCE [LARGE SCALE GENOMIC DNA]</scope>
    <source>
        <strain evidence="2 3">FS-7.2</strain>
    </source>
</reference>
<protein>
    <submittedName>
        <fullName evidence="2">Phage antirepressor Ant</fullName>
    </submittedName>
</protein>
<dbReference type="EMBL" id="PYNF01000005">
    <property type="protein sequence ID" value="PSU99777.1"/>
    <property type="molecule type" value="Genomic_DNA"/>
</dbReference>
<evidence type="ECO:0000313" key="2">
    <source>
        <dbReference type="EMBL" id="PSU99777.1"/>
    </source>
</evidence>
<dbReference type="RefSeq" id="WP_107289527.1">
    <property type="nucleotide sequence ID" value="NZ_PYNF01000005.1"/>
</dbReference>
<dbReference type="InterPro" id="IPR005039">
    <property type="entry name" value="Ant_C"/>
</dbReference>
<dbReference type="AlphaFoldDB" id="A0A2T3KJY6"/>
<gene>
    <name evidence="2" type="ORF">C9J27_09130</name>
</gene>
<feature type="domain" description="Antirepressor protein C-terminal" evidence="1">
    <location>
        <begin position="126"/>
        <end position="225"/>
    </location>
</feature>
<accession>A0A2T3KJY6</accession>
<sequence>MKISVMQNHELNMSSLDFLTDYINPARIAANESEVRNNDFNKKIIDECDDLVTYEKIVRGNTVKYFELTYDQMMLVGMRESKAVRKNLLAKLRELQLPNFIFPASFADALQLAADQAKQIEYQNKHLMLSAPKVDFAERLTKVGYGVTLDEFSYSVHLDPSEIFTVLREMKILIRSRQSYNLPMQRYIESGYFVVRQTINERESDSIACIPLLTRKGELWLTHKLIKAGVLKAVAV</sequence>